<evidence type="ECO:0000313" key="2">
    <source>
        <dbReference type="Proteomes" id="UP000314294"/>
    </source>
</evidence>
<name>A0A4Z2FVL2_9TELE</name>
<protein>
    <submittedName>
        <fullName evidence="1">Uncharacterized protein</fullName>
    </submittedName>
</protein>
<sequence length="127" mass="14195">MCPPLPPPPPPVEREREIKPHRSVLAAASFVTGSRSRLGGDERRGADYSTCLRLSGRFTVMYRFSVLPVPERRYSFLSLVHGSADRRVYCYFSRLKSPARGPETRLCFPLAIRDLSGAALQSLTADQ</sequence>
<reference evidence="1 2" key="1">
    <citation type="submission" date="2019-03" db="EMBL/GenBank/DDBJ databases">
        <title>First draft genome of Liparis tanakae, snailfish: a comprehensive survey of snailfish specific genes.</title>
        <authorList>
            <person name="Kim W."/>
            <person name="Song I."/>
            <person name="Jeong J.-H."/>
            <person name="Kim D."/>
            <person name="Kim S."/>
            <person name="Ryu S."/>
            <person name="Song J.Y."/>
            <person name="Lee S.K."/>
        </authorList>
    </citation>
    <scope>NUCLEOTIDE SEQUENCE [LARGE SCALE GENOMIC DNA]</scope>
    <source>
        <tissue evidence="1">Muscle</tissue>
    </source>
</reference>
<gene>
    <name evidence="1" type="ORF">EYF80_045448</name>
</gene>
<dbReference type="Proteomes" id="UP000314294">
    <property type="component" value="Unassembled WGS sequence"/>
</dbReference>
<dbReference type="EMBL" id="SRLO01000908">
    <property type="protein sequence ID" value="TNN44362.1"/>
    <property type="molecule type" value="Genomic_DNA"/>
</dbReference>
<organism evidence="1 2">
    <name type="scientific">Liparis tanakae</name>
    <name type="common">Tanaka's snailfish</name>
    <dbReference type="NCBI Taxonomy" id="230148"/>
    <lineage>
        <taxon>Eukaryota</taxon>
        <taxon>Metazoa</taxon>
        <taxon>Chordata</taxon>
        <taxon>Craniata</taxon>
        <taxon>Vertebrata</taxon>
        <taxon>Euteleostomi</taxon>
        <taxon>Actinopterygii</taxon>
        <taxon>Neopterygii</taxon>
        <taxon>Teleostei</taxon>
        <taxon>Neoteleostei</taxon>
        <taxon>Acanthomorphata</taxon>
        <taxon>Eupercaria</taxon>
        <taxon>Perciformes</taxon>
        <taxon>Cottioidei</taxon>
        <taxon>Cottales</taxon>
        <taxon>Liparidae</taxon>
        <taxon>Liparis</taxon>
    </lineage>
</organism>
<keyword evidence="2" id="KW-1185">Reference proteome</keyword>
<proteinExistence type="predicted"/>
<dbReference type="AlphaFoldDB" id="A0A4Z2FVL2"/>
<evidence type="ECO:0000313" key="1">
    <source>
        <dbReference type="EMBL" id="TNN44362.1"/>
    </source>
</evidence>
<comment type="caution">
    <text evidence="1">The sequence shown here is derived from an EMBL/GenBank/DDBJ whole genome shotgun (WGS) entry which is preliminary data.</text>
</comment>
<accession>A0A4Z2FVL2</accession>